<dbReference type="InterPro" id="IPR011042">
    <property type="entry name" value="6-blade_b-propeller_TolB-like"/>
</dbReference>
<organism evidence="5 6">
    <name type="scientific">Anthostomella pinea</name>
    <dbReference type="NCBI Taxonomy" id="933095"/>
    <lineage>
        <taxon>Eukaryota</taxon>
        <taxon>Fungi</taxon>
        <taxon>Dikarya</taxon>
        <taxon>Ascomycota</taxon>
        <taxon>Pezizomycotina</taxon>
        <taxon>Sordariomycetes</taxon>
        <taxon>Xylariomycetidae</taxon>
        <taxon>Xylariales</taxon>
        <taxon>Xylariaceae</taxon>
        <taxon>Anthostomella</taxon>
    </lineage>
</organism>
<dbReference type="SUPFAM" id="SSF63829">
    <property type="entry name" value="Calcium-dependent phosphotriesterase"/>
    <property type="match status" value="1"/>
</dbReference>
<dbReference type="EMBL" id="CAUWAG010000012">
    <property type="protein sequence ID" value="CAJ2508952.1"/>
    <property type="molecule type" value="Genomic_DNA"/>
</dbReference>
<comment type="caution">
    <text evidence="5">The sequence shown here is derived from an EMBL/GenBank/DDBJ whole genome shotgun (WGS) entry which is preliminary data.</text>
</comment>
<feature type="chain" id="PRO_5042478617" evidence="4">
    <location>
        <begin position="19"/>
        <end position="436"/>
    </location>
</feature>
<keyword evidence="6" id="KW-1185">Reference proteome</keyword>
<accession>A0AAI8VR57</accession>
<sequence length="436" mass="46962">MKLSVQMAVALTIGGVCGENISFISDPGVYGPPLEVAHAYYGQWPTGITVSSTGRMFSNYPGGLDPSNTYNGSNDVYTVGELTGLTAEMAYPTLEMNHPPGGAINYSTTPPTGANYQDYLIGVQSVVIDPSDRLWILDTGRVLTPEGVLVSATYGGPKLVGVDLATNQVFKTIVFPSTVAYGDSYLNDVRFDLRPNVSESGQGVAYITDSSASGHNAIIIVDLGSGNSWRHLDQTDSVRTESQFLPFQWGQPLYYTDAGKPFTFFPLGSDGIALSADGETLYWSPVGSRYMYSAPTSRLRDQGPASELMAQQSVVNHGQKGVSDGLESDSNGLVYVGNNEGNAINVFHASNGTTLPFVRDPRINWVDTSQYLLRPKHPGESANWIPVSVASDGYLYFTVNQLSLSSSTYPGTDRRVRPFALFKAPLPNGGKKVELE</sequence>
<gene>
    <name evidence="5" type="ORF">KHLLAP_LOCUS9420</name>
</gene>
<feature type="signal peptide" evidence="4">
    <location>
        <begin position="1"/>
        <end position="18"/>
    </location>
</feature>
<name>A0AAI8VR57_9PEZI</name>
<dbReference type="AlphaFoldDB" id="A0AAI8VR57"/>
<dbReference type="PANTHER" id="PTHR10009">
    <property type="entry name" value="PROTEIN YELLOW-RELATED"/>
    <property type="match status" value="1"/>
</dbReference>
<dbReference type="InterPro" id="IPR017996">
    <property type="entry name" value="MRJP/yellow-related"/>
</dbReference>
<dbReference type="Proteomes" id="UP001295740">
    <property type="component" value="Unassembled WGS sequence"/>
</dbReference>
<proteinExistence type="inferred from homology"/>
<reference evidence="5" key="1">
    <citation type="submission" date="2023-10" db="EMBL/GenBank/DDBJ databases">
        <authorList>
            <person name="Hackl T."/>
        </authorList>
    </citation>
    <scope>NUCLEOTIDE SEQUENCE</scope>
</reference>
<comment type="similarity">
    <text evidence="2">Belongs to the major royal jelly protein family.</text>
</comment>
<dbReference type="GO" id="GO:0005576">
    <property type="term" value="C:extracellular region"/>
    <property type="evidence" value="ECO:0007669"/>
    <property type="project" value="UniProtKB-SubCell"/>
</dbReference>
<evidence type="ECO:0000256" key="4">
    <source>
        <dbReference type="SAM" id="SignalP"/>
    </source>
</evidence>
<evidence type="ECO:0000313" key="5">
    <source>
        <dbReference type="EMBL" id="CAJ2508952.1"/>
    </source>
</evidence>
<evidence type="ECO:0000256" key="3">
    <source>
        <dbReference type="ARBA" id="ARBA00022525"/>
    </source>
</evidence>
<dbReference type="PANTHER" id="PTHR10009:SF18">
    <property type="entry name" value="PROTEIN YELLOW-LIKE PROTEIN"/>
    <property type="match status" value="1"/>
</dbReference>
<evidence type="ECO:0000256" key="1">
    <source>
        <dbReference type="ARBA" id="ARBA00004613"/>
    </source>
</evidence>
<keyword evidence="3" id="KW-0964">Secreted</keyword>
<dbReference type="Pfam" id="PF03022">
    <property type="entry name" value="MRJP"/>
    <property type="match status" value="1"/>
</dbReference>
<evidence type="ECO:0000313" key="6">
    <source>
        <dbReference type="Proteomes" id="UP001295740"/>
    </source>
</evidence>
<evidence type="ECO:0000256" key="2">
    <source>
        <dbReference type="ARBA" id="ARBA00009127"/>
    </source>
</evidence>
<protein>
    <submittedName>
        <fullName evidence="5">Uu.00g139780.m01.CDS01</fullName>
    </submittedName>
</protein>
<comment type="subcellular location">
    <subcellularLocation>
        <location evidence="1">Secreted</location>
    </subcellularLocation>
</comment>
<dbReference type="Gene3D" id="2.120.10.30">
    <property type="entry name" value="TolB, C-terminal domain"/>
    <property type="match status" value="1"/>
</dbReference>
<keyword evidence="4" id="KW-0732">Signal</keyword>